<name>A0A4P9VPL4_9GAMM</name>
<gene>
    <name evidence="1" type="ORF">B9G39_16400</name>
</gene>
<accession>A0A4P9VPL4</accession>
<dbReference type="InterPro" id="IPR029058">
    <property type="entry name" value="AB_hydrolase_fold"/>
</dbReference>
<evidence type="ECO:0000313" key="2">
    <source>
        <dbReference type="Proteomes" id="UP000257039"/>
    </source>
</evidence>
<dbReference type="Gene3D" id="3.40.50.1820">
    <property type="entry name" value="alpha/beta hydrolase"/>
    <property type="match status" value="1"/>
</dbReference>
<proteinExistence type="predicted"/>
<comment type="caution">
    <text evidence="1">The sequence shown here is derived from an EMBL/GenBank/DDBJ whole genome shotgun (WGS) entry which is preliminary data.</text>
</comment>
<dbReference type="GO" id="GO:0016787">
    <property type="term" value="F:hydrolase activity"/>
    <property type="evidence" value="ECO:0007669"/>
    <property type="project" value="UniProtKB-KW"/>
</dbReference>
<dbReference type="EMBL" id="NDXW01000001">
    <property type="protein sequence ID" value="RDH44886.1"/>
    <property type="molecule type" value="Genomic_DNA"/>
</dbReference>
<dbReference type="AlphaFoldDB" id="A0A4P9VPL4"/>
<dbReference type="RefSeq" id="WP_094787944.1">
    <property type="nucleotide sequence ID" value="NZ_NDXW01000001.1"/>
</dbReference>
<evidence type="ECO:0000313" key="1">
    <source>
        <dbReference type="EMBL" id="RDH44886.1"/>
    </source>
</evidence>
<keyword evidence="1" id="KW-0378">Hydrolase</keyword>
<reference evidence="1 2" key="1">
    <citation type="submission" date="2017-04" db="EMBL/GenBank/DDBJ databases">
        <title>Draft genome sequence of Zooshikella ganghwensis VG4 isolated from Red Sea sediments.</title>
        <authorList>
            <person name="Rehman Z."/>
            <person name="Alam I."/>
            <person name="Kamau A."/>
            <person name="Bajic V."/>
            <person name="Leiknes T."/>
        </authorList>
    </citation>
    <scope>NUCLEOTIDE SEQUENCE [LARGE SCALE GENOMIC DNA]</scope>
    <source>
        <strain evidence="1 2">VG4</strain>
    </source>
</reference>
<organism evidence="1 2">
    <name type="scientific">Zooshikella ganghwensis</name>
    <dbReference type="NCBI Taxonomy" id="202772"/>
    <lineage>
        <taxon>Bacteria</taxon>
        <taxon>Pseudomonadati</taxon>
        <taxon>Pseudomonadota</taxon>
        <taxon>Gammaproteobacteria</taxon>
        <taxon>Oceanospirillales</taxon>
        <taxon>Zooshikellaceae</taxon>
        <taxon>Zooshikella</taxon>
    </lineage>
</organism>
<protein>
    <submittedName>
        <fullName evidence="1">Hydrolase 2, exosortase A system-associated</fullName>
    </submittedName>
</protein>
<keyword evidence="2" id="KW-1185">Reference proteome</keyword>
<dbReference type="InterPro" id="IPR017532">
    <property type="entry name" value="Hydrolase-2_PEP"/>
</dbReference>
<dbReference type="Proteomes" id="UP000257039">
    <property type="component" value="Unassembled WGS sequence"/>
</dbReference>
<sequence length="279" mass="31237">MDIIPAFIPAESGDLFSVCYKPTTVVGYVLCVPPFAEEMNKSRHMITMQARALAEAGWQVLVFDFHGCGDSQGLLEEASLPLWRSNLLAAFNYLTQGQTQLPVMLWGLRLGVPIAVDWMRYHAECPVTRLLAWQPVTNGKQFMQQFLRLRLAASMVRSDTQRQTVQQLKDIIASEGTLEVAGYNLSATLLNDLEGLDLSTLIPCTETTVGWVDVVRDEQADAAPATRKVVDIWRKQAIDIDLQTIVCEPFWATQELVDVPEMIALSLQWLSRVKEQAVV</sequence>
<dbReference type="NCBIfam" id="TIGR03101">
    <property type="entry name" value="hydr2_PEP"/>
    <property type="match status" value="1"/>
</dbReference>
<dbReference type="SUPFAM" id="SSF53474">
    <property type="entry name" value="alpha/beta-Hydrolases"/>
    <property type="match status" value="1"/>
</dbReference>